<dbReference type="GO" id="GO:0016114">
    <property type="term" value="P:terpenoid biosynthetic process"/>
    <property type="evidence" value="ECO:0007669"/>
    <property type="project" value="UniProtKB-ARBA"/>
</dbReference>
<dbReference type="CDD" id="cd00685">
    <property type="entry name" value="Trans_IPPS_HT"/>
    <property type="match status" value="1"/>
</dbReference>
<dbReference type="SUPFAM" id="SSF48576">
    <property type="entry name" value="Terpenoid synthases"/>
    <property type="match status" value="1"/>
</dbReference>
<dbReference type="HOGENOM" id="CLU_014015_0_0_7"/>
<dbReference type="GO" id="GO:0004659">
    <property type="term" value="F:prenyltransferase activity"/>
    <property type="evidence" value="ECO:0007669"/>
    <property type="project" value="InterPro"/>
</dbReference>
<proteinExistence type="inferred from homology"/>
<dbReference type="Proteomes" id="UP000000739">
    <property type="component" value="Chromosome"/>
</dbReference>
<sequence>MTEPTLQSDLNSFDLKAFLTEYGRLVVAAMEKRIARYPEESRVTQAMRHSLFAGGKRLRPILCMTSAEAVGGNKDHVMDVAAALEFIHTYSLIHDDLPALDDDDYRRGTPTCHKAFDEATAILAGDGLLTSAFEILSHAADDGLLPAEKVLTIIAGISHAAGCNGMILGQMLDIEGEHESLTREELEDIHNNKTGAMIEVSVFSGAYLGGGTPEQIAALDVYAKNVGLAFQVIDDILNVIGDPKVMGKAVGTDAELGKSTYPALMGLDGAQDFAERLINKALQAIVSFDNKCDPLRSIATYILTRSR</sequence>
<evidence type="ECO:0000256" key="1">
    <source>
        <dbReference type="ARBA" id="ARBA00001946"/>
    </source>
</evidence>
<evidence type="ECO:0000256" key="6">
    <source>
        <dbReference type="ARBA" id="ARBA00023229"/>
    </source>
</evidence>
<dbReference type="PANTHER" id="PTHR43281">
    <property type="entry name" value="FARNESYL DIPHOSPHATE SYNTHASE"/>
    <property type="match status" value="1"/>
</dbReference>
<keyword evidence="5" id="KW-0460">Magnesium</keyword>
<evidence type="ECO:0000313" key="8">
    <source>
        <dbReference type="EMBL" id="ACL02542.1"/>
    </source>
</evidence>
<keyword evidence="6" id="KW-0414">Isoprene biosynthesis</keyword>
<dbReference type="InterPro" id="IPR053378">
    <property type="entry name" value="Prenyl_diphosphate_synthase"/>
</dbReference>
<dbReference type="InterPro" id="IPR008949">
    <property type="entry name" value="Isoprenoid_synthase_dom_sf"/>
</dbReference>
<dbReference type="GO" id="GO:0005737">
    <property type="term" value="C:cytoplasm"/>
    <property type="evidence" value="ECO:0007669"/>
    <property type="project" value="UniProtKB-ARBA"/>
</dbReference>
<reference evidence="8 9" key="1">
    <citation type="journal article" date="2012" name="Environ. Microbiol.">
        <title>The genome sequence of Desulfatibacillum alkenivorans AK-01: a blueprint for anaerobic alkane oxidation.</title>
        <authorList>
            <person name="Callaghan A.V."/>
            <person name="Morris B.E."/>
            <person name="Pereira I.A."/>
            <person name="McInerney M.J."/>
            <person name="Austin R.N."/>
            <person name="Groves J.T."/>
            <person name="Kukor J.J."/>
            <person name="Suflita J.M."/>
            <person name="Young L.Y."/>
            <person name="Zylstra G.J."/>
            <person name="Wawrik B."/>
        </authorList>
    </citation>
    <scope>NUCLEOTIDE SEQUENCE [LARGE SCALE GENOMIC DNA]</scope>
    <source>
        <strain evidence="8 9">AK-01</strain>
    </source>
</reference>
<keyword evidence="9" id="KW-1185">Reference proteome</keyword>
<dbReference type="NCBIfam" id="NF045485">
    <property type="entry name" value="FPPsyn"/>
    <property type="match status" value="1"/>
</dbReference>
<dbReference type="PANTHER" id="PTHR43281:SF1">
    <property type="entry name" value="FARNESYL DIPHOSPHATE SYNTHASE"/>
    <property type="match status" value="1"/>
</dbReference>
<dbReference type="SFLD" id="SFLDS00005">
    <property type="entry name" value="Isoprenoid_Synthase_Type_I"/>
    <property type="match status" value="1"/>
</dbReference>
<keyword evidence="3 7" id="KW-0808">Transferase</keyword>
<comment type="cofactor">
    <cofactor evidence="1">
        <name>Mg(2+)</name>
        <dbReference type="ChEBI" id="CHEBI:18420"/>
    </cofactor>
</comment>
<organism evidence="8 9">
    <name type="scientific">Desulfatibacillum aliphaticivorans</name>
    <dbReference type="NCBI Taxonomy" id="218208"/>
    <lineage>
        <taxon>Bacteria</taxon>
        <taxon>Pseudomonadati</taxon>
        <taxon>Thermodesulfobacteriota</taxon>
        <taxon>Desulfobacteria</taxon>
        <taxon>Desulfobacterales</taxon>
        <taxon>Desulfatibacillaceae</taxon>
        <taxon>Desulfatibacillum</taxon>
    </lineage>
</organism>
<dbReference type="AlphaFoldDB" id="B8FHX5"/>
<keyword evidence="4" id="KW-0479">Metal-binding</keyword>
<dbReference type="PROSITE" id="PS00723">
    <property type="entry name" value="POLYPRENYL_SYNTHASE_1"/>
    <property type="match status" value="1"/>
</dbReference>
<evidence type="ECO:0000256" key="3">
    <source>
        <dbReference type="ARBA" id="ARBA00022679"/>
    </source>
</evidence>
<evidence type="ECO:0000313" key="9">
    <source>
        <dbReference type="Proteomes" id="UP000000739"/>
    </source>
</evidence>
<gene>
    <name evidence="8" type="ordered locus">Dalk_0837</name>
</gene>
<dbReference type="EMBL" id="CP001322">
    <property type="protein sequence ID" value="ACL02542.1"/>
    <property type="molecule type" value="Genomic_DNA"/>
</dbReference>
<evidence type="ECO:0000256" key="7">
    <source>
        <dbReference type="RuleBase" id="RU004466"/>
    </source>
</evidence>
<dbReference type="GO" id="GO:0046872">
    <property type="term" value="F:metal ion binding"/>
    <property type="evidence" value="ECO:0007669"/>
    <property type="project" value="UniProtKB-KW"/>
</dbReference>
<protein>
    <submittedName>
        <fullName evidence="8">Polyprenyl synthetase</fullName>
    </submittedName>
</protein>
<dbReference type="Pfam" id="PF00348">
    <property type="entry name" value="polyprenyl_synt"/>
    <property type="match status" value="1"/>
</dbReference>
<dbReference type="KEGG" id="dal:Dalk_0837"/>
<comment type="similarity">
    <text evidence="2 7">Belongs to the FPP/GGPP synthase family.</text>
</comment>
<name>B8FHX5_DESAL</name>
<dbReference type="SFLD" id="SFLDG01017">
    <property type="entry name" value="Polyprenyl_Transferase_Like"/>
    <property type="match status" value="1"/>
</dbReference>
<evidence type="ECO:0000256" key="4">
    <source>
        <dbReference type="ARBA" id="ARBA00022723"/>
    </source>
</evidence>
<dbReference type="FunFam" id="1.10.600.10:FF:000001">
    <property type="entry name" value="Geranylgeranyl diphosphate synthase"/>
    <property type="match status" value="1"/>
</dbReference>
<dbReference type="eggNOG" id="COG0142">
    <property type="taxonomic scope" value="Bacteria"/>
</dbReference>
<evidence type="ECO:0000256" key="2">
    <source>
        <dbReference type="ARBA" id="ARBA00006706"/>
    </source>
</evidence>
<accession>B8FHX5</accession>
<evidence type="ECO:0000256" key="5">
    <source>
        <dbReference type="ARBA" id="ARBA00022842"/>
    </source>
</evidence>
<dbReference type="RefSeq" id="WP_012609981.1">
    <property type="nucleotide sequence ID" value="NC_011768.1"/>
</dbReference>
<dbReference type="InterPro" id="IPR033749">
    <property type="entry name" value="Polyprenyl_synt_CS"/>
</dbReference>
<dbReference type="PROSITE" id="PS00444">
    <property type="entry name" value="POLYPRENYL_SYNTHASE_2"/>
    <property type="match status" value="1"/>
</dbReference>
<dbReference type="Gene3D" id="1.10.600.10">
    <property type="entry name" value="Farnesyl Diphosphate Synthase"/>
    <property type="match status" value="1"/>
</dbReference>
<dbReference type="InterPro" id="IPR000092">
    <property type="entry name" value="Polyprenyl_synt"/>
</dbReference>